<feature type="domain" description="Peptidase S33 tripeptidyl aminopeptidase-like C-terminal" evidence="5">
    <location>
        <begin position="510"/>
        <end position="610"/>
    </location>
</feature>
<evidence type="ECO:0000313" key="6">
    <source>
        <dbReference type="EMBL" id="KAF2869445.1"/>
    </source>
</evidence>
<dbReference type="InterPro" id="IPR000073">
    <property type="entry name" value="AB_hydrolase_1"/>
</dbReference>
<reference evidence="6 7" key="1">
    <citation type="submission" date="2020-01" db="EMBL/GenBank/DDBJ databases">
        <authorList>
            <consortium name="DOE Joint Genome Institute"/>
            <person name="Haridas S."/>
            <person name="Albert R."/>
            <person name="Binder M."/>
            <person name="Bloem J."/>
            <person name="Labutti K."/>
            <person name="Salamov A."/>
            <person name="Andreopoulos B."/>
            <person name="Baker S.E."/>
            <person name="Barry K."/>
            <person name="Bills G."/>
            <person name="Bluhm B.H."/>
            <person name="Cannon C."/>
            <person name="Castanera R."/>
            <person name="Culley D.E."/>
            <person name="Daum C."/>
            <person name="Ezra D."/>
            <person name="Gonzalez J.B."/>
            <person name="Henrissat B."/>
            <person name="Kuo A."/>
            <person name="Liang C."/>
            <person name="Lipzen A."/>
            <person name="Lutzoni F."/>
            <person name="Magnuson J."/>
            <person name="Mondo S."/>
            <person name="Nolan M."/>
            <person name="Ohm R."/>
            <person name="Pangilinan J."/>
            <person name="Park H.-J.H."/>
            <person name="Ramirez L."/>
            <person name="Alfaro M."/>
            <person name="Sun H."/>
            <person name="Tritt A."/>
            <person name="Yoshinaga Y."/>
            <person name="Zwiers L.-H.L."/>
            <person name="Turgeon B.G."/>
            <person name="Goodwin S.B."/>
            <person name="Spatafora J.W."/>
            <person name="Crous P.W."/>
            <person name="Grigoriev I.V."/>
        </authorList>
    </citation>
    <scope>NUCLEOTIDE SEQUENCE [LARGE SCALE GENOMIC DNA]</scope>
    <source>
        <strain evidence="6 7">CBS 611.86</strain>
    </source>
</reference>
<keyword evidence="3" id="KW-1133">Transmembrane helix</keyword>
<dbReference type="GO" id="GO:0016787">
    <property type="term" value="F:hydrolase activity"/>
    <property type="evidence" value="ECO:0007669"/>
    <property type="project" value="UniProtKB-KW"/>
</dbReference>
<evidence type="ECO:0000259" key="5">
    <source>
        <dbReference type="Pfam" id="PF08386"/>
    </source>
</evidence>
<gene>
    <name evidence="6" type="ORF">BDV95DRAFT_100463</name>
</gene>
<keyword evidence="3" id="KW-0472">Membrane</keyword>
<dbReference type="Gene3D" id="3.40.50.1820">
    <property type="entry name" value="alpha/beta hydrolase"/>
    <property type="match status" value="1"/>
</dbReference>
<dbReference type="InterPro" id="IPR029058">
    <property type="entry name" value="AB_hydrolase_fold"/>
</dbReference>
<keyword evidence="2" id="KW-0378">Hydrolase</keyword>
<dbReference type="SUPFAM" id="SSF53474">
    <property type="entry name" value="alpha/beta-Hydrolases"/>
    <property type="match status" value="1"/>
</dbReference>
<comment type="caution">
    <text evidence="6">The sequence shown here is derived from an EMBL/GenBank/DDBJ whole genome shotgun (WGS) entry which is preliminary data.</text>
</comment>
<evidence type="ECO:0000256" key="3">
    <source>
        <dbReference type="SAM" id="Phobius"/>
    </source>
</evidence>
<comment type="similarity">
    <text evidence="1">Belongs to the peptidase S33 family.</text>
</comment>
<dbReference type="PANTHER" id="PTHR43248:SF25">
    <property type="entry name" value="AB HYDROLASE-1 DOMAIN-CONTAINING PROTEIN-RELATED"/>
    <property type="match status" value="1"/>
</dbReference>
<name>A0A7C8MKM8_9PLEO</name>
<dbReference type="InterPro" id="IPR051601">
    <property type="entry name" value="Serine_prot/Carboxylest_S33"/>
</dbReference>
<sequence length="691" mass="75559">MQDIMKSWSGLENQEACRSPQARDSKARFVVAPLVTLLIVVGLLEAYFPSLISSVLPWTGYPQSEISANLSDPFDWSSIEATKYFEFHSCFGNFKCAKLELPFDQFNGTYPDSTISLAIVKLPAKVPVEDPRYGGPILSNPGGPGGPGVLFALLAAEGLQTIVDSQTEPKLTADGVGKEPLDGRYYDIIGFDPRGIGWTAPRVTCLPDSPSAWSWDLRENAEGIVGSSDAALGRLWSMVHAYGASCKQAMDTRAGPDIKQYMTTAAVARDMLDIIERHADYVNDQLDDGTAHVADPPKLQYWGFSYGTYIGATFASMYPDRVGRVILDAVVNSDDYSAALGKGSLHDNEKVMNSFYTFCVLSGPEACPLATANSTAEDIEDRVRHIVQSLYHNPLAISSAQGPEVLTYSDVKMLIFAALYQPTESFHLLAELLAEIESGGGLYIDNVLLAARFRHIYSCPVNGSESHGYEGLNMLALFAVLCSDSEDLTSMSIGEFEDYWHVLEGIAPTSGSIWSLLTLKCASWKVKAVHKFKGAFGGNTSHPILWLSNTVDPVTPLRSARIMSARFPGSVVLVQDIAGHCSLAAPTSCVLRYVNDYFQTGALPDPDTLCIPPTSPFSLNSTDPKSPFYDPSLGKKLPVHNLALRDEHEVKLMHAARRLQRVSASFGMLRQVPGNERVERMLVNAHREIEY</sequence>
<dbReference type="AlphaFoldDB" id="A0A7C8MKM8"/>
<proteinExistence type="inferred from homology"/>
<dbReference type="InterPro" id="IPR013595">
    <property type="entry name" value="Pept_S33_TAP-like_C"/>
</dbReference>
<evidence type="ECO:0000256" key="1">
    <source>
        <dbReference type="ARBA" id="ARBA00010088"/>
    </source>
</evidence>
<keyword evidence="7" id="KW-1185">Reference proteome</keyword>
<dbReference type="EMBL" id="JAADJZ010000016">
    <property type="protein sequence ID" value="KAF2869445.1"/>
    <property type="molecule type" value="Genomic_DNA"/>
</dbReference>
<dbReference type="Pfam" id="PF00561">
    <property type="entry name" value="Abhydrolase_1"/>
    <property type="match status" value="1"/>
</dbReference>
<feature type="transmembrane region" description="Helical" evidence="3">
    <location>
        <begin position="29"/>
        <end position="48"/>
    </location>
</feature>
<evidence type="ECO:0000256" key="2">
    <source>
        <dbReference type="ARBA" id="ARBA00022801"/>
    </source>
</evidence>
<feature type="domain" description="AB hydrolase-1" evidence="4">
    <location>
        <begin position="181"/>
        <end position="332"/>
    </location>
</feature>
<protein>
    <submittedName>
        <fullName evidence="6">TAP-like protein-domain-containing protein</fullName>
    </submittedName>
</protein>
<organism evidence="6 7">
    <name type="scientific">Massariosphaeria phaeospora</name>
    <dbReference type="NCBI Taxonomy" id="100035"/>
    <lineage>
        <taxon>Eukaryota</taxon>
        <taxon>Fungi</taxon>
        <taxon>Dikarya</taxon>
        <taxon>Ascomycota</taxon>
        <taxon>Pezizomycotina</taxon>
        <taxon>Dothideomycetes</taxon>
        <taxon>Pleosporomycetidae</taxon>
        <taxon>Pleosporales</taxon>
        <taxon>Pleosporales incertae sedis</taxon>
        <taxon>Massariosphaeria</taxon>
    </lineage>
</organism>
<evidence type="ECO:0000313" key="7">
    <source>
        <dbReference type="Proteomes" id="UP000481861"/>
    </source>
</evidence>
<dbReference type="Pfam" id="PF08386">
    <property type="entry name" value="Abhydrolase_4"/>
    <property type="match status" value="1"/>
</dbReference>
<evidence type="ECO:0000259" key="4">
    <source>
        <dbReference type="Pfam" id="PF00561"/>
    </source>
</evidence>
<keyword evidence="3" id="KW-0812">Transmembrane</keyword>
<dbReference type="OrthoDB" id="425534at2759"/>
<dbReference type="Proteomes" id="UP000481861">
    <property type="component" value="Unassembled WGS sequence"/>
</dbReference>
<dbReference type="PANTHER" id="PTHR43248">
    <property type="entry name" value="2-SUCCINYL-6-HYDROXY-2,4-CYCLOHEXADIENE-1-CARBOXYLATE SYNTHASE"/>
    <property type="match status" value="1"/>
</dbReference>
<accession>A0A7C8MKM8</accession>